<evidence type="ECO:0000256" key="1">
    <source>
        <dbReference type="ARBA" id="ARBA00004608"/>
    </source>
</evidence>
<evidence type="ECO:0000256" key="5">
    <source>
        <dbReference type="ARBA" id="ARBA00022927"/>
    </source>
</evidence>
<keyword evidence="9" id="KW-1185">Reference proteome</keyword>
<dbReference type="InterPro" id="IPR005024">
    <property type="entry name" value="Snf7_fam"/>
</dbReference>
<dbReference type="GO" id="GO:0005771">
    <property type="term" value="C:multivesicular body"/>
    <property type="evidence" value="ECO:0007669"/>
    <property type="project" value="TreeGrafter"/>
</dbReference>
<dbReference type="GO" id="GO:0015031">
    <property type="term" value="P:protein transport"/>
    <property type="evidence" value="ECO:0007669"/>
    <property type="project" value="UniProtKB-KW"/>
</dbReference>
<comment type="similarity">
    <text evidence="2">Belongs to the SNF7 family.</text>
</comment>
<dbReference type="GO" id="GO:0000815">
    <property type="term" value="C:ESCRT III complex"/>
    <property type="evidence" value="ECO:0007669"/>
    <property type="project" value="TreeGrafter"/>
</dbReference>
<dbReference type="GO" id="GO:0032511">
    <property type="term" value="P:late endosome to vacuole transport via multivesicular body sorting pathway"/>
    <property type="evidence" value="ECO:0007669"/>
    <property type="project" value="TreeGrafter"/>
</dbReference>
<organism evidence="8 9">
    <name type="scientific">Cherax quadricarinatus</name>
    <name type="common">Australian red claw crayfish</name>
    <dbReference type="NCBI Taxonomy" id="27406"/>
    <lineage>
        <taxon>Eukaryota</taxon>
        <taxon>Metazoa</taxon>
        <taxon>Ecdysozoa</taxon>
        <taxon>Arthropoda</taxon>
        <taxon>Crustacea</taxon>
        <taxon>Multicrustacea</taxon>
        <taxon>Malacostraca</taxon>
        <taxon>Eumalacostraca</taxon>
        <taxon>Eucarida</taxon>
        <taxon>Decapoda</taxon>
        <taxon>Pleocyemata</taxon>
        <taxon>Astacidea</taxon>
        <taxon>Parastacoidea</taxon>
        <taxon>Parastacidae</taxon>
        <taxon>Cherax</taxon>
    </lineage>
</organism>
<feature type="region of interest" description="Disordered" evidence="7">
    <location>
        <begin position="212"/>
        <end position="232"/>
    </location>
</feature>
<feature type="compositionally biased region" description="Basic and acidic residues" evidence="7">
    <location>
        <begin position="217"/>
        <end position="232"/>
    </location>
</feature>
<sequence>DKRSAEVTAAARTITIIYLTLKMGHLFSKRKSRVTEHDKALLQLKTTRDKIHQYQKRSEATVEKDRQLAKKLIRDGKKERALLLLRKKKFIEEQLKKTDGTLDNIEKMIQDIEFSQIEMQVVDSLKIGNESLKQINAMLSIEDVEHILDETQEAVEKQREIDALLSGGLLTEEDETAAEEELDAIIADAIQKRLPEAPTDVENPEVVLPDVPETLPEAEKKAQKEKVAMAAS</sequence>
<dbReference type="PANTHER" id="PTHR22761:SF5">
    <property type="entry name" value="CHARGED MULTIVESICULAR BODY PROTEIN 6"/>
    <property type="match status" value="1"/>
</dbReference>
<dbReference type="Pfam" id="PF03357">
    <property type="entry name" value="Snf7"/>
    <property type="match status" value="1"/>
</dbReference>
<keyword evidence="4" id="KW-0967">Endosome</keyword>
<evidence type="ECO:0000256" key="3">
    <source>
        <dbReference type="ARBA" id="ARBA00022448"/>
    </source>
</evidence>
<evidence type="ECO:0008006" key="10">
    <source>
        <dbReference type="Google" id="ProtNLM"/>
    </source>
</evidence>
<comment type="caution">
    <text evidence="8">The sequence shown here is derived from an EMBL/GenBank/DDBJ whole genome shotgun (WGS) entry which is preliminary data.</text>
</comment>
<dbReference type="Gene3D" id="1.10.287.1060">
    <property type="entry name" value="ESAT-6-like"/>
    <property type="match status" value="1"/>
</dbReference>
<evidence type="ECO:0000313" key="9">
    <source>
        <dbReference type="Proteomes" id="UP001445076"/>
    </source>
</evidence>
<dbReference type="Proteomes" id="UP001445076">
    <property type="component" value="Unassembled WGS sequence"/>
</dbReference>
<protein>
    <recommendedName>
        <fullName evidence="10">Charged multivesicular body protein 6</fullName>
    </recommendedName>
</protein>
<feature type="non-terminal residue" evidence="8">
    <location>
        <position position="1"/>
    </location>
</feature>
<evidence type="ECO:0000256" key="7">
    <source>
        <dbReference type="SAM" id="MobiDB-lite"/>
    </source>
</evidence>
<comment type="subcellular location">
    <subcellularLocation>
        <location evidence="1">Endosome membrane</location>
    </subcellularLocation>
</comment>
<evidence type="ECO:0000313" key="8">
    <source>
        <dbReference type="EMBL" id="KAK8725194.1"/>
    </source>
</evidence>
<keyword evidence="3" id="KW-0813">Transport</keyword>
<evidence type="ECO:0000256" key="4">
    <source>
        <dbReference type="ARBA" id="ARBA00022753"/>
    </source>
</evidence>
<dbReference type="GO" id="GO:0006900">
    <property type="term" value="P:vesicle budding from membrane"/>
    <property type="evidence" value="ECO:0007669"/>
    <property type="project" value="TreeGrafter"/>
</dbReference>
<accession>A0AAW0WD16</accession>
<gene>
    <name evidence="8" type="ORF">OTU49_010747</name>
</gene>
<dbReference type="AlphaFoldDB" id="A0AAW0WD16"/>
<dbReference type="EMBL" id="JARKIK010000083">
    <property type="protein sequence ID" value="KAK8725194.1"/>
    <property type="molecule type" value="Genomic_DNA"/>
</dbReference>
<evidence type="ECO:0000256" key="2">
    <source>
        <dbReference type="ARBA" id="ARBA00006190"/>
    </source>
</evidence>
<reference evidence="8 9" key="1">
    <citation type="journal article" date="2024" name="BMC Genomics">
        <title>Genome assembly of redclaw crayfish (Cherax quadricarinatus) provides insights into its immune adaptation and hypoxia tolerance.</title>
        <authorList>
            <person name="Liu Z."/>
            <person name="Zheng J."/>
            <person name="Li H."/>
            <person name="Fang K."/>
            <person name="Wang S."/>
            <person name="He J."/>
            <person name="Zhou D."/>
            <person name="Weng S."/>
            <person name="Chi M."/>
            <person name="Gu Z."/>
            <person name="He J."/>
            <person name="Li F."/>
            <person name="Wang M."/>
        </authorList>
    </citation>
    <scope>NUCLEOTIDE SEQUENCE [LARGE SCALE GENOMIC DNA]</scope>
    <source>
        <strain evidence="8">ZL_2023a</strain>
    </source>
</reference>
<keyword evidence="6" id="KW-0472">Membrane</keyword>
<evidence type="ECO:0000256" key="6">
    <source>
        <dbReference type="ARBA" id="ARBA00023136"/>
    </source>
</evidence>
<proteinExistence type="inferred from homology"/>
<keyword evidence="5" id="KW-0653">Protein transport</keyword>
<name>A0AAW0WD16_CHEQU</name>
<dbReference type="PANTHER" id="PTHR22761">
    <property type="entry name" value="CHARGED MULTIVESICULAR BODY PROTEIN"/>
    <property type="match status" value="1"/>
</dbReference>